<organism evidence="1 2">
    <name type="scientific">Phyllosticta capitalensis</name>
    <dbReference type="NCBI Taxonomy" id="121624"/>
    <lineage>
        <taxon>Eukaryota</taxon>
        <taxon>Fungi</taxon>
        <taxon>Dikarya</taxon>
        <taxon>Ascomycota</taxon>
        <taxon>Pezizomycotina</taxon>
        <taxon>Dothideomycetes</taxon>
        <taxon>Dothideomycetes incertae sedis</taxon>
        <taxon>Botryosphaeriales</taxon>
        <taxon>Phyllostictaceae</taxon>
        <taxon>Phyllosticta</taxon>
    </lineage>
</organism>
<keyword evidence="2" id="KW-1185">Reference proteome</keyword>
<feature type="non-terminal residue" evidence="1">
    <location>
        <position position="243"/>
    </location>
</feature>
<protein>
    <submittedName>
        <fullName evidence="1">Uncharacterized protein</fullName>
    </submittedName>
</protein>
<evidence type="ECO:0000313" key="1">
    <source>
        <dbReference type="EMBL" id="KAK8234041.1"/>
    </source>
</evidence>
<reference evidence="1 2" key="1">
    <citation type="submission" date="2024-04" db="EMBL/GenBank/DDBJ databases">
        <title>Phyllosticta paracitricarpa is synonymous to the EU quarantine fungus P. citricarpa based on phylogenomic analyses.</title>
        <authorList>
            <consortium name="Lawrence Berkeley National Laboratory"/>
            <person name="Van Ingen-Buijs V.A."/>
            <person name="Van Westerhoven A.C."/>
            <person name="Haridas S."/>
            <person name="Skiadas P."/>
            <person name="Martin F."/>
            <person name="Groenewald J.Z."/>
            <person name="Crous P.W."/>
            <person name="Seidl M.F."/>
        </authorList>
    </citation>
    <scope>NUCLEOTIDE SEQUENCE [LARGE SCALE GENOMIC DNA]</scope>
    <source>
        <strain evidence="1 2">CBS 123374</strain>
    </source>
</reference>
<proteinExistence type="predicted"/>
<evidence type="ECO:0000313" key="2">
    <source>
        <dbReference type="Proteomes" id="UP001492380"/>
    </source>
</evidence>
<comment type="caution">
    <text evidence="1">The sequence shown here is derived from an EMBL/GenBank/DDBJ whole genome shotgun (WGS) entry which is preliminary data.</text>
</comment>
<accession>A0ABR1YNG0</accession>
<sequence>MRFPSRHVDTIRWQSGLVNSPSTSWSCRLSTPPLRRSALVHDPWSSDSCHRGDKCAFSLPLSFLFQHLPPSRLSVLGTPATYATELSVVNLSLESIQSVLPSSSCRPPPPASKRKITHRTIKSISLLTSTDDYLTLRSKRNHYPTTTSPHSSHPRNYTQNTIVFIAHERRTWKDSVAPMRTYYPTTTSTHIFARTFRESSCSSLTGTQIPMDLGLKMRTHHPTTTFPHIFASLRPRSPSIDVS</sequence>
<name>A0ABR1YNG0_9PEZI</name>
<gene>
    <name evidence="1" type="ORF">HDK90DRAFT_554286</name>
</gene>
<dbReference type="Proteomes" id="UP001492380">
    <property type="component" value="Unassembled WGS sequence"/>
</dbReference>
<dbReference type="EMBL" id="JBBWRZ010000006">
    <property type="protein sequence ID" value="KAK8234041.1"/>
    <property type="molecule type" value="Genomic_DNA"/>
</dbReference>